<evidence type="ECO:0000256" key="2">
    <source>
        <dbReference type="ARBA" id="ARBA00022692"/>
    </source>
</evidence>
<dbReference type="AlphaFoldDB" id="A0A9D4YKA9"/>
<gene>
    <name evidence="6" type="ORF">KIW84_024870</name>
</gene>
<dbReference type="GO" id="GO:0070072">
    <property type="term" value="P:vacuolar proton-transporting V-type ATPase complex assembly"/>
    <property type="evidence" value="ECO:0007669"/>
    <property type="project" value="InterPro"/>
</dbReference>
<dbReference type="InterPro" id="IPR021013">
    <property type="entry name" value="ATPase_Vma12"/>
</dbReference>
<dbReference type="Proteomes" id="UP001058974">
    <property type="component" value="Chromosome 2"/>
</dbReference>
<keyword evidence="7" id="KW-1185">Reference proteome</keyword>
<dbReference type="Gramene" id="Psat02G0487000-T1">
    <property type="protein sequence ID" value="KAI5439255.1"/>
    <property type="gene ID" value="KIW84_024870"/>
</dbReference>
<organism evidence="6 7">
    <name type="scientific">Pisum sativum</name>
    <name type="common">Garden pea</name>
    <name type="synonym">Lathyrus oleraceus</name>
    <dbReference type="NCBI Taxonomy" id="3888"/>
    <lineage>
        <taxon>Eukaryota</taxon>
        <taxon>Viridiplantae</taxon>
        <taxon>Streptophyta</taxon>
        <taxon>Embryophyta</taxon>
        <taxon>Tracheophyta</taxon>
        <taxon>Spermatophyta</taxon>
        <taxon>Magnoliopsida</taxon>
        <taxon>eudicotyledons</taxon>
        <taxon>Gunneridae</taxon>
        <taxon>Pentapetalae</taxon>
        <taxon>rosids</taxon>
        <taxon>fabids</taxon>
        <taxon>Fabales</taxon>
        <taxon>Fabaceae</taxon>
        <taxon>Papilionoideae</taxon>
        <taxon>50 kb inversion clade</taxon>
        <taxon>NPAAA clade</taxon>
        <taxon>Hologalegina</taxon>
        <taxon>IRL clade</taxon>
        <taxon>Fabeae</taxon>
        <taxon>Lathyrus</taxon>
    </lineage>
</organism>
<keyword evidence="3" id="KW-0256">Endoplasmic reticulum</keyword>
<sequence length="299" mass="33562">MNISLVLDASSNELSPNISVVNFMTFFHVQEVPIGEHVPTIQGVSIHNTHLMLTRVKTCHSKPKAFITVIEPIPFKEDLSSPQWSKVMELEYIALLDDKTCSRCPGKTLLNEAQQLQQNEPQFAGKRRRISSLAASIEKQLMVTENNSNRVGLILSSTNSIRVFLSGASNDPTLSSQLRQTSSELLIQSKIPYEPLRAVWISSDPSTRPELIRLLSGTGFVFSSPKPREKSEELKARLKKLEDLAERKAYKELVKDIAPKEDVQEPFSSYKDQLGFGKFCSFLSTMNDHLAYQSSFLSS</sequence>
<reference evidence="6 7" key="1">
    <citation type="journal article" date="2022" name="Nat. Genet.">
        <title>Improved pea reference genome and pan-genome highlight genomic features and evolutionary characteristics.</title>
        <authorList>
            <person name="Yang T."/>
            <person name="Liu R."/>
            <person name="Luo Y."/>
            <person name="Hu S."/>
            <person name="Wang D."/>
            <person name="Wang C."/>
            <person name="Pandey M.K."/>
            <person name="Ge S."/>
            <person name="Xu Q."/>
            <person name="Li N."/>
            <person name="Li G."/>
            <person name="Huang Y."/>
            <person name="Saxena R.K."/>
            <person name="Ji Y."/>
            <person name="Li M."/>
            <person name="Yan X."/>
            <person name="He Y."/>
            <person name="Liu Y."/>
            <person name="Wang X."/>
            <person name="Xiang C."/>
            <person name="Varshney R.K."/>
            <person name="Ding H."/>
            <person name="Gao S."/>
            <person name="Zong X."/>
        </authorList>
    </citation>
    <scope>NUCLEOTIDE SEQUENCE [LARGE SCALE GENOMIC DNA]</scope>
    <source>
        <strain evidence="6 7">cv. Zhongwan 6</strain>
    </source>
</reference>
<evidence type="ECO:0000256" key="3">
    <source>
        <dbReference type="ARBA" id="ARBA00022824"/>
    </source>
</evidence>
<dbReference type="PANTHER" id="PTHR31394">
    <property type="entry name" value="TRANSMEMBRANE PROTEIN 199"/>
    <property type="match status" value="1"/>
</dbReference>
<dbReference type="PANTHER" id="PTHR31394:SF1">
    <property type="entry name" value="TRANSMEMBRANE PROTEIN 199"/>
    <property type="match status" value="1"/>
</dbReference>
<accession>A0A9D4YKA9</accession>
<keyword evidence="5" id="KW-0472">Membrane</keyword>
<protein>
    <submittedName>
        <fullName evidence="6">Uncharacterized protein</fullName>
    </submittedName>
</protein>
<evidence type="ECO:0000256" key="4">
    <source>
        <dbReference type="ARBA" id="ARBA00022989"/>
    </source>
</evidence>
<keyword evidence="2" id="KW-0812">Transmembrane</keyword>
<proteinExistence type="predicted"/>
<comment type="caution">
    <text evidence="6">The sequence shown here is derived from an EMBL/GenBank/DDBJ whole genome shotgun (WGS) entry which is preliminary data.</text>
</comment>
<comment type="subcellular location">
    <subcellularLocation>
        <location evidence="1">Endoplasmic reticulum membrane</location>
        <topology evidence="1">Multi-pass membrane protein</topology>
    </subcellularLocation>
</comment>
<name>A0A9D4YKA9_PEA</name>
<evidence type="ECO:0000313" key="7">
    <source>
        <dbReference type="Proteomes" id="UP001058974"/>
    </source>
</evidence>
<evidence type="ECO:0000256" key="1">
    <source>
        <dbReference type="ARBA" id="ARBA00004477"/>
    </source>
</evidence>
<dbReference type="EMBL" id="JAMSHJ010000002">
    <property type="protein sequence ID" value="KAI5439255.1"/>
    <property type="molecule type" value="Genomic_DNA"/>
</dbReference>
<keyword evidence="4" id="KW-1133">Transmembrane helix</keyword>
<evidence type="ECO:0000256" key="5">
    <source>
        <dbReference type="ARBA" id="ARBA00023136"/>
    </source>
</evidence>
<dbReference type="GO" id="GO:0005789">
    <property type="term" value="C:endoplasmic reticulum membrane"/>
    <property type="evidence" value="ECO:0007669"/>
    <property type="project" value="UniProtKB-SubCell"/>
</dbReference>
<evidence type="ECO:0000313" key="6">
    <source>
        <dbReference type="EMBL" id="KAI5439255.1"/>
    </source>
</evidence>